<dbReference type="OrthoDB" id="345021at2"/>
<dbReference type="InterPro" id="IPR008972">
    <property type="entry name" value="Cupredoxin"/>
</dbReference>
<dbReference type="PANTHER" id="PTHR38439:SF3">
    <property type="entry name" value="COPPER-RESISTANT CUPROPROTEIN COPI"/>
    <property type="match status" value="1"/>
</dbReference>
<dbReference type="Pfam" id="PF13473">
    <property type="entry name" value="Cupredoxin_1"/>
    <property type="match status" value="1"/>
</dbReference>
<evidence type="ECO:0000256" key="3">
    <source>
        <dbReference type="SAM" id="SignalP"/>
    </source>
</evidence>
<dbReference type="SUPFAM" id="SSF49503">
    <property type="entry name" value="Cupredoxins"/>
    <property type="match status" value="1"/>
</dbReference>
<dbReference type="Gene3D" id="2.60.40.420">
    <property type="entry name" value="Cupredoxins - blue copper proteins"/>
    <property type="match status" value="1"/>
</dbReference>
<keyword evidence="3" id="KW-0732">Signal</keyword>
<evidence type="ECO:0000256" key="1">
    <source>
        <dbReference type="ARBA" id="ARBA00022723"/>
    </source>
</evidence>
<reference evidence="5 6" key="1">
    <citation type="submission" date="2018-07" db="EMBL/GenBank/DDBJ databases">
        <title>Microbacterium endoborsara sp. nov., a novel actinobacterium isolated from Borszczowia aralocaspica.</title>
        <authorList>
            <person name="An D."/>
        </authorList>
    </citation>
    <scope>NUCLEOTIDE SEQUENCE [LARGE SCALE GENOMIC DNA]</scope>
    <source>
        <strain evidence="5 6">C1.15228</strain>
    </source>
</reference>
<dbReference type="InterPro" id="IPR028096">
    <property type="entry name" value="EfeO_Cupredoxin"/>
</dbReference>
<protein>
    <recommendedName>
        <fullName evidence="4">EfeO-type cupredoxin-like domain-containing protein</fullName>
    </recommendedName>
</protein>
<feature type="signal peptide" evidence="3">
    <location>
        <begin position="1"/>
        <end position="22"/>
    </location>
</feature>
<sequence>MKKRILALGLALVAAATLTGCSSEPDVEPTGHTTTVTVQVQGMSYTPSEIEVPLGDELVVEFENTGTDLHDIEFGNGEASERLNPGETETVNVGVVGEDMDFWCSVSNHRAMGMEGTITVAE</sequence>
<dbReference type="CDD" id="cd00920">
    <property type="entry name" value="Cupredoxin"/>
    <property type="match status" value="1"/>
</dbReference>
<comment type="caution">
    <text evidence="5">The sequence shown here is derived from an EMBL/GenBank/DDBJ whole genome shotgun (WGS) entry which is preliminary data.</text>
</comment>
<evidence type="ECO:0000313" key="6">
    <source>
        <dbReference type="Proteomes" id="UP000253508"/>
    </source>
</evidence>
<keyword evidence="2" id="KW-0186">Copper</keyword>
<accession>A0A367Y7W3</accession>
<keyword evidence="1" id="KW-0479">Metal-binding</keyword>
<keyword evidence="6" id="KW-1185">Reference proteome</keyword>
<dbReference type="RefSeq" id="WP_114117064.1">
    <property type="nucleotide sequence ID" value="NZ_BMHU01000004.1"/>
</dbReference>
<organism evidence="5 6">
    <name type="scientific">Microbacterium sorbitolivorans</name>
    <dbReference type="NCBI Taxonomy" id="1867410"/>
    <lineage>
        <taxon>Bacteria</taxon>
        <taxon>Bacillati</taxon>
        <taxon>Actinomycetota</taxon>
        <taxon>Actinomycetes</taxon>
        <taxon>Micrococcales</taxon>
        <taxon>Microbacteriaceae</taxon>
        <taxon>Microbacterium</taxon>
    </lineage>
</organism>
<dbReference type="PROSITE" id="PS51257">
    <property type="entry name" value="PROKAR_LIPOPROTEIN"/>
    <property type="match status" value="1"/>
</dbReference>
<evidence type="ECO:0000256" key="2">
    <source>
        <dbReference type="ARBA" id="ARBA00023008"/>
    </source>
</evidence>
<dbReference type="InterPro" id="IPR050845">
    <property type="entry name" value="Cu-binding_ET"/>
</dbReference>
<name>A0A367Y7W3_9MICO</name>
<dbReference type="GO" id="GO:0046872">
    <property type="term" value="F:metal ion binding"/>
    <property type="evidence" value="ECO:0007669"/>
    <property type="project" value="UniProtKB-KW"/>
</dbReference>
<feature type="domain" description="EfeO-type cupredoxin-like" evidence="4">
    <location>
        <begin position="13"/>
        <end position="94"/>
    </location>
</feature>
<proteinExistence type="predicted"/>
<dbReference type="PANTHER" id="PTHR38439">
    <property type="entry name" value="AURACYANIN-B"/>
    <property type="match status" value="1"/>
</dbReference>
<feature type="chain" id="PRO_5038508800" description="EfeO-type cupredoxin-like domain-containing protein" evidence="3">
    <location>
        <begin position="23"/>
        <end position="122"/>
    </location>
</feature>
<dbReference type="AlphaFoldDB" id="A0A367Y7W3"/>
<evidence type="ECO:0000313" key="5">
    <source>
        <dbReference type="EMBL" id="RCK61963.1"/>
    </source>
</evidence>
<gene>
    <name evidence="5" type="ORF">DTO57_04975</name>
</gene>
<dbReference type="Proteomes" id="UP000253508">
    <property type="component" value="Unassembled WGS sequence"/>
</dbReference>
<dbReference type="EMBL" id="QORO01000001">
    <property type="protein sequence ID" value="RCK61963.1"/>
    <property type="molecule type" value="Genomic_DNA"/>
</dbReference>
<evidence type="ECO:0000259" key="4">
    <source>
        <dbReference type="Pfam" id="PF13473"/>
    </source>
</evidence>